<gene>
    <name evidence="2" type="ORF">ACFPN9_15360</name>
</gene>
<reference evidence="3" key="1">
    <citation type="journal article" date="2019" name="Int. J. Syst. Evol. Microbiol.">
        <title>The Global Catalogue of Microorganisms (GCM) 10K type strain sequencing project: providing services to taxonomists for standard genome sequencing and annotation.</title>
        <authorList>
            <consortium name="The Broad Institute Genomics Platform"/>
            <consortium name="The Broad Institute Genome Sequencing Center for Infectious Disease"/>
            <person name="Wu L."/>
            <person name="Ma J."/>
        </authorList>
    </citation>
    <scope>NUCLEOTIDE SEQUENCE [LARGE SCALE GENOMIC DNA]</scope>
    <source>
        <strain evidence="3">CCUG 43117</strain>
    </source>
</reference>
<feature type="compositionally biased region" description="Pro residues" evidence="1">
    <location>
        <begin position="154"/>
        <end position="172"/>
    </location>
</feature>
<comment type="caution">
    <text evidence="2">The sequence shown here is derived from an EMBL/GenBank/DDBJ whole genome shotgun (WGS) entry which is preliminary data.</text>
</comment>
<protein>
    <submittedName>
        <fullName evidence="2">Uncharacterized protein</fullName>
    </submittedName>
</protein>
<sequence length="480" mass="52562">MAEPSVFHKDGRRLFIIDGEPRVADEDLAKDLQMARKRSIRWNLIDANRDGLMMLGSIFQIDPQARQLLRHDPDGVVQPPFDKAVAERLLELLKIEGLIDPSKRGEKPKINFLNAEQAKFLIVMSGMPKGRDLLVDLIRLEKAWRDGTLQPAGPAVPPPPVASAALPPPAPPQRVTGISHDGVVYELEDGVLHVIDESLYRTAGFDPRRMRALFSDLSGVGPVPVSASVEGALLLSLRHVELVVGVMRRDFGSPPGVGVNSIVATLRDHGAGYLQVVAGTIIDPVGPDGVSRQYAAGRAGGPKVLAKPPVPFLRGDDRRLRIRFSVLAMAFGMFERSLAEEVRFHRAGLPGEVFERLEVQHGVDLAAFYLDEVQAKVLGDLLGLDASGVVDRLFVDQVELEVDNHRKRMEDLAELEAREDGVLSNPTITQTLADLKEKVLALSSLQDDLPRLSCAIAEIGGRAVPEGGYWRRLGRALWGR</sequence>
<proteinExistence type="predicted"/>
<feature type="region of interest" description="Disordered" evidence="1">
    <location>
        <begin position="149"/>
        <end position="173"/>
    </location>
</feature>
<accession>A0ABW0P7C4</accession>
<evidence type="ECO:0000313" key="3">
    <source>
        <dbReference type="Proteomes" id="UP001596060"/>
    </source>
</evidence>
<evidence type="ECO:0000256" key="1">
    <source>
        <dbReference type="SAM" id="MobiDB-lite"/>
    </source>
</evidence>
<organism evidence="2 3">
    <name type="scientific">Bosea massiliensis</name>
    <dbReference type="NCBI Taxonomy" id="151419"/>
    <lineage>
        <taxon>Bacteria</taxon>
        <taxon>Pseudomonadati</taxon>
        <taxon>Pseudomonadota</taxon>
        <taxon>Alphaproteobacteria</taxon>
        <taxon>Hyphomicrobiales</taxon>
        <taxon>Boseaceae</taxon>
        <taxon>Bosea</taxon>
    </lineage>
</organism>
<dbReference type="EMBL" id="JBHSLU010000047">
    <property type="protein sequence ID" value="MFC5506634.1"/>
    <property type="molecule type" value="Genomic_DNA"/>
</dbReference>
<keyword evidence="3" id="KW-1185">Reference proteome</keyword>
<dbReference type="Proteomes" id="UP001596060">
    <property type="component" value="Unassembled WGS sequence"/>
</dbReference>
<dbReference type="RefSeq" id="WP_377817226.1">
    <property type="nucleotide sequence ID" value="NZ_JBHSLU010000047.1"/>
</dbReference>
<evidence type="ECO:0000313" key="2">
    <source>
        <dbReference type="EMBL" id="MFC5506634.1"/>
    </source>
</evidence>
<name>A0ABW0P7C4_9HYPH</name>